<feature type="non-terminal residue" evidence="1">
    <location>
        <position position="1"/>
    </location>
</feature>
<organism evidence="1 2">
    <name type="scientific">Piedraia hortae CBS 480.64</name>
    <dbReference type="NCBI Taxonomy" id="1314780"/>
    <lineage>
        <taxon>Eukaryota</taxon>
        <taxon>Fungi</taxon>
        <taxon>Dikarya</taxon>
        <taxon>Ascomycota</taxon>
        <taxon>Pezizomycotina</taxon>
        <taxon>Dothideomycetes</taxon>
        <taxon>Dothideomycetidae</taxon>
        <taxon>Capnodiales</taxon>
        <taxon>Piedraiaceae</taxon>
        <taxon>Piedraia</taxon>
    </lineage>
</organism>
<sequence length="158" mass="17731">LVDLARLPNAAHLDRIYPQTVAVDVLVAIITISATKTVTLRRRTPEVEMDIVEVLFGDETRSGFTVSFWLAPPNSARGKDGDVQQLRKTLGELRAGDLVLVRNIALHTWKGLVCGQSLARRWARNSTMLINLVDRPTVSESLLLKWERVKTWRDAFVG</sequence>
<dbReference type="EMBL" id="MU006033">
    <property type="protein sequence ID" value="KAF2857664.1"/>
    <property type="molecule type" value="Genomic_DNA"/>
</dbReference>
<name>A0A6A7BR27_9PEZI</name>
<feature type="non-terminal residue" evidence="1">
    <location>
        <position position="158"/>
    </location>
</feature>
<keyword evidence="2" id="KW-1185">Reference proteome</keyword>
<proteinExistence type="predicted"/>
<dbReference type="AlphaFoldDB" id="A0A6A7BR27"/>
<dbReference type="OrthoDB" id="5378679at2759"/>
<dbReference type="Proteomes" id="UP000799421">
    <property type="component" value="Unassembled WGS sequence"/>
</dbReference>
<protein>
    <recommendedName>
        <fullName evidence="3">Nucleic acid-binding protein</fullName>
    </recommendedName>
</protein>
<accession>A0A6A7BR27</accession>
<evidence type="ECO:0000313" key="2">
    <source>
        <dbReference type="Proteomes" id="UP000799421"/>
    </source>
</evidence>
<reference evidence="1" key="1">
    <citation type="journal article" date="2020" name="Stud. Mycol.">
        <title>101 Dothideomycetes genomes: a test case for predicting lifestyles and emergence of pathogens.</title>
        <authorList>
            <person name="Haridas S."/>
            <person name="Albert R."/>
            <person name="Binder M."/>
            <person name="Bloem J."/>
            <person name="Labutti K."/>
            <person name="Salamov A."/>
            <person name="Andreopoulos B."/>
            <person name="Baker S."/>
            <person name="Barry K."/>
            <person name="Bills G."/>
            <person name="Bluhm B."/>
            <person name="Cannon C."/>
            <person name="Castanera R."/>
            <person name="Culley D."/>
            <person name="Daum C."/>
            <person name="Ezra D."/>
            <person name="Gonzalez J."/>
            <person name="Henrissat B."/>
            <person name="Kuo A."/>
            <person name="Liang C."/>
            <person name="Lipzen A."/>
            <person name="Lutzoni F."/>
            <person name="Magnuson J."/>
            <person name="Mondo S."/>
            <person name="Nolan M."/>
            <person name="Ohm R."/>
            <person name="Pangilinan J."/>
            <person name="Park H.-J."/>
            <person name="Ramirez L."/>
            <person name="Alfaro M."/>
            <person name="Sun H."/>
            <person name="Tritt A."/>
            <person name="Yoshinaga Y."/>
            <person name="Zwiers L.-H."/>
            <person name="Turgeon B."/>
            <person name="Goodwin S."/>
            <person name="Spatafora J."/>
            <person name="Crous P."/>
            <person name="Grigoriev I."/>
        </authorList>
    </citation>
    <scope>NUCLEOTIDE SEQUENCE</scope>
    <source>
        <strain evidence="1">CBS 480.64</strain>
    </source>
</reference>
<gene>
    <name evidence="1" type="ORF">K470DRAFT_192026</name>
</gene>
<evidence type="ECO:0008006" key="3">
    <source>
        <dbReference type="Google" id="ProtNLM"/>
    </source>
</evidence>
<evidence type="ECO:0000313" key="1">
    <source>
        <dbReference type="EMBL" id="KAF2857664.1"/>
    </source>
</evidence>